<proteinExistence type="predicted"/>
<organism evidence="1 2">
    <name type="scientific">Gemmatimonas aurantiaca</name>
    <dbReference type="NCBI Taxonomy" id="173480"/>
    <lineage>
        <taxon>Bacteria</taxon>
        <taxon>Pseudomonadati</taxon>
        <taxon>Gemmatimonadota</taxon>
        <taxon>Gemmatimonadia</taxon>
        <taxon>Gemmatimonadales</taxon>
        <taxon>Gemmatimonadaceae</taxon>
        <taxon>Gemmatimonas</taxon>
    </lineage>
</organism>
<dbReference type="EMBL" id="DPIY01000010">
    <property type="protein sequence ID" value="HCT58147.1"/>
    <property type="molecule type" value="Genomic_DNA"/>
</dbReference>
<comment type="caution">
    <text evidence="1">The sequence shown here is derived from an EMBL/GenBank/DDBJ whole genome shotgun (WGS) entry which is preliminary data.</text>
</comment>
<evidence type="ECO:0000313" key="1">
    <source>
        <dbReference type="EMBL" id="HCT58147.1"/>
    </source>
</evidence>
<dbReference type="AlphaFoldDB" id="A0A3D4VCU3"/>
<gene>
    <name evidence="1" type="ORF">DGD08_13160</name>
</gene>
<accession>A0A3D4VCU3</accession>
<sequence length="135" mass="15079">MAEEFPHVHEEMLFESRRGFVRCCRACGAFELRFGNAILSMNAADLSALTDTVAAYDTGRMRPGSTPSDHAVIWLGHNGAGFRFRREEVAELHRLLAGARLFANLGQDEDPEDAPILEDPTDAAFRRWSPLEEDS</sequence>
<name>A0A3D4VCU3_9BACT</name>
<reference evidence="1 2" key="1">
    <citation type="journal article" date="2018" name="Nat. Biotechnol.">
        <title>A standardized bacterial taxonomy based on genome phylogeny substantially revises the tree of life.</title>
        <authorList>
            <person name="Parks D.H."/>
            <person name="Chuvochina M."/>
            <person name="Waite D.W."/>
            <person name="Rinke C."/>
            <person name="Skarshewski A."/>
            <person name="Chaumeil P.A."/>
            <person name="Hugenholtz P."/>
        </authorList>
    </citation>
    <scope>NUCLEOTIDE SEQUENCE [LARGE SCALE GENOMIC DNA]</scope>
    <source>
        <strain evidence="1">UBA8844</strain>
    </source>
</reference>
<protein>
    <submittedName>
        <fullName evidence="1">Uncharacterized protein</fullName>
    </submittedName>
</protein>
<dbReference type="Proteomes" id="UP000264071">
    <property type="component" value="Unassembled WGS sequence"/>
</dbReference>
<evidence type="ECO:0000313" key="2">
    <source>
        <dbReference type="Proteomes" id="UP000264071"/>
    </source>
</evidence>